<feature type="chain" id="PRO_5043654121" evidence="1">
    <location>
        <begin position="17"/>
        <end position="121"/>
    </location>
</feature>
<keyword evidence="3" id="KW-1185">Reference proteome</keyword>
<protein>
    <submittedName>
        <fullName evidence="2">Uncharacterized protein</fullName>
    </submittedName>
</protein>
<dbReference type="EMBL" id="JARAKH010000043">
    <property type="protein sequence ID" value="KAK8379128.1"/>
    <property type="molecule type" value="Genomic_DNA"/>
</dbReference>
<sequence length="121" mass="13352">MEVCLLLLLLLPTVFCESQTCLKDEGSLSCNEPVMPPLVRIDFLPSVTPRRVLHYKHECLRASSRVTTTGVVTAAPSWRGYSTSKRRGGQTWLAVDAFRRANLSLPSFNGDVIKFASSLAP</sequence>
<comment type="caution">
    <text evidence="2">The sequence shown here is derived from an EMBL/GenBank/DDBJ whole genome shotgun (WGS) entry which is preliminary data.</text>
</comment>
<evidence type="ECO:0000313" key="2">
    <source>
        <dbReference type="EMBL" id="KAK8379128.1"/>
    </source>
</evidence>
<reference evidence="2 3" key="1">
    <citation type="submission" date="2023-03" db="EMBL/GenBank/DDBJ databases">
        <title>High-quality genome of Scylla paramamosain provides insights in environmental adaptation.</title>
        <authorList>
            <person name="Zhang L."/>
        </authorList>
    </citation>
    <scope>NUCLEOTIDE SEQUENCE [LARGE SCALE GENOMIC DNA]</scope>
    <source>
        <strain evidence="2">LZ_2023a</strain>
        <tissue evidence="2">Muscle</tissue>
    </source>
</reference>
<dbReference type="AlphaFoldDB" id="A0AAW0SVN2"/>
<evidence type="ECO:0000313" key="3">
    <source>
        <dbReference type="Proteomes" id="UP001487740"/>
    </source>
</evidence>
<organism evidence="2 3">
    <name type="scientific">Scylla paramamosain</name>
    <name type="common">Mud crab</name>
    <dbReference type="NCBI Taxonomy" id="85552"/>
    <lineage>
        <taxon>Eukaryota</taxon>
        <taxon>Metazoa</taxon>
        <taxon>Ecdysozoa</taxon>
        <taxon>Arthropoda</taxon>
        <taxon>Crustacea</taxon>
        <taxon>Multicrustacea</taxon>
        <taxon>Malacostraca</taxon>
        <taxon>Eumalacostraca</taxon>
        <taxon>Eucarida</taxon>
        <taxon>Decapoda</taxon>
        <taxon>Pleocyemata</taxon>
        <taxon>Brachyura</taxon>
        <taxon>Eubrachyura</taxon>
        <taxon>Portunoidea</taxon>
        <taxon>Portunidae</taxon>
        <taxon>Portuninae</taxon>
        <taxon>Scylla</taxon>
    </lineage>
</organism>
<evidence type="ECO:0000256" key="1">
    <source>
        <dbReference type="SAM" id="SignalP"/>
    </source>
</evidence>
<accession>A0AAW0SVN2</accession>
<name>A0AAW0SVN2_SCYPA</name>
<dbReference type="Proteomes" id="UP001487740">
    <property type="component" value="Unassembled WGS sequence"/>
</dbReference>
<proteinExistence type="predicted"/>
<keyword evidence="1" id="KW-0732">Signal</keyword>
<feature type="signal peptide" evidence="1">
    <location>
        <begin position="1"/>
        <end position="16"/>
    </location>
</feature>
<gene>
    <name evidence="2" type="ORF">O3P69_019160</name>
</gene>